<organism evidence="1 2">
    <name type="scientific">Psychrobacillus lasiicapitis</name>
    <dbReference type="NCBI Taxonomy" id="1636719"/>
    <lineage>
        <taxon>Bacteria</taxon>
        <taxon>Bacillati</taxon>
        <taxon>Bacillota</taxon>
        <taxon>Bacilli</taxon>
        <taxon>Bacillales</taxon>
        <taxon>Bacillaceae</taxon>
        <taxon>Psychrobacillus</taxon>
    </lineage>
</organism>
<dbReference type="Proteomes" id="UP000317316">
    <property type="component" value="Unassembled WGS sequence"/>
</dbReference>
<keyword evidence="2" id="KW-1185">Reference proteome</keyword>
<reference evidence="1 2" key="1">
    <citation type="submission" date="2019-05" db="EMBL/GenBank/DDBJ databases">
        <title>Psychrobacillus vulpis sp. nov., a new species isolated from feces of a red fox that inhabits in The Tablas de Daimiel Natural Park, Albacete, Spain.</title>
        <authorList>
            <person name="Rodriguez M."/>
            <person name="Reina J.C."/>
            <person name="Bejar V."/>
            <person name="Llamas I."/>
        </authorList>
    </citation>
    <scope>NUCLEOTIDE SEQUENCE [LARGE SCALE GENOMIC DNA]</scope>
    <source>
        <strain evidence="1 2">NEAU-3TGS17</strain>
    </source>
</reference>
<comment type="caution">
    <text evidence="1">The sequence shown here is derived from an EMBL/GenBank/DDBJ whole genome shotgun (WGS) entry which is preliminary data.</text>
</comment>
<dbReference type="RefSeq" id="WP_142538088.1">
    <property type="nucleotide sequence ID" value="NZ_BMIE01000001.1"/>
</dbReference>
<protein>
    <submittedName>
        <fullName evidence="1">DUF2785 domain-containing protein</fullName>
    </submittedName>
</protein>
<dbReference type="Pfam" id="PF10978">
    <property type="entry name" value="DUF2785"/>
    <property type="match status" value="1"/>
</dbReference>
<dbReference type="EMBL" id="VDGH01000003">
    <property type="protein sequence ID" value="TQR15108.1"/>
    <property type="molecule type" value="Genomic_DNA"/>
</dbReference>
<accession>A0A544TCD3</accession>
<evidence type="ECO:0000313" key="1">
    <source>
        <dbReference type="EMBL" id="TQR15108.1"/>
    </source>
</evidence>
<name>A0A544TCD3_9BACI</name>
<gene>
    <name evidence="1" type="ORF">FG382_06480</name>
</gene>
<dbReference type="InterPro" id="IPR021247">
    <property type="entry name" value="DUF2785"/>
</dbReference>
<sequence>MTKFEDILKCIIVDDLKLVSLDILDDMIENIGSTDPILRDKLIYTAFGTLIIKDHLNKQQLEYILKKLLENELLVKNIEQSSSDFVFTRSFTSLVYAAILEYDSSKQVVDEDLVRKVIDTTHDYMTRENDLRGHVARKGWAHAVAHGADLLDSVIKHPLATEHDARKVLQHIARFITIANGYQDDEEERLSYSFVTLTKHQLQETEITNWLLELHQFLVYKEAKADGALQPYYANLAFKNFLKSTYFLLEKEAIQKDLKETIKQLVLKLLY</sequence>
<evidence type="ECO:0000313" key="2">
    <source>
        <dbReference type="Proteomes" id="UP000317316"/>
    </source>
</evidence>
<dbReference type="AlphaFoldDB" id="A0A544TCD3"/>
<proteinExistence type="predicted"/>
<dbReference type="OrthoDB" id="7619731at2"/>